<protein>
    <recommendedName>
        <fullName evidence="3">IS30 family transposase</fullName>
    </recommendedName>
</protein>
<name>A0A2M8J2G9_9RHOB</name>
<sequence length="176" mass="20652">MARVLQRSKATIYRELKRNFFSDECMPKCDGYYGAAAHFMAADRRARQRKLIRHPVLLHAVIDRLKNGWTPEQIGNRMIHEGVRPRVCQETIYRYVYSKEGMAQELWWYLPNHRKARRPKYARKKRPPKFDRDVSILFRPDAAPALPPIQPDPVHKPDRGRCATGWVGDTALARML</sequence>
<dbReference type="EMBL" id="PGTB01000025">
    <property type="protein sequence ID" value="PJE36976.1"/>
    <property type="molecule type" value="Genomic_DNA"/>
</dbReference>
<keyword evidence="2" id="KW-1185">Reference proteome</keyword>
<dbReference type="GO" id="GO:0032196">
    <property type="term" value="P:transposition"/>
    <property type="evidence" value="ECO:0007669"/>
    <property type="project" value="TreeGrafter"/>
</dbReference>
<evidence type="ECO:0008006" key="3">
    <source>
        <dbReference type="Google" id="ProtNLM"/>
    </source>
</evidence>
<dbReference type="GO" id="GO:0005829">
    <property type="term" value="C:cytosol"/>
    <property type="evidence" value="ECO:0007669"/>
    <property type="project" value="TreeGrafter"/>
</dbReference>
<proteinExistence type="predicted"/>
<dbReference type="PANTHER" id="PTHR10948:SF23">
    <property type="entry name" value="TRANSPOSASE INSI FOR INSERTION SEQUENCE ELEMENT IS30A-RELATED"/>
    <property type="match status" value="1"/>
</dbReference>
<accession>A0A2M8J2G9</accession>
<dbReference type="PANTHER" id="PTHR10948">
    <property type="entry name" value="TRANSPOSASE"/>
    <property type="match status" value="1"/>
</dbReference>
<dbReference type="AlphaFoldDB" id="A0A2M8J2G9"/>
<evidence type="ECO:0000313" key="2">
    <source>
        <dbReference type="Proteomes" id="UP000231553"/>
    </source>
</evidence>
<dbReference type="OrthoDB" id="9803231at2"/>
<dbReference type="InterPro" id="IPR051917">
    <property type="entry name" value="Transposase-Integrase"/>
</dbReference>
<dbReference type="GO" id="GO:0004803">
    <property type="term" value="F:transposase activity"/>
    <property type="evidence" value="ECO:0007669"/>
    <property type="project" value="TreeGrafter"/>
</dbReference>
<organism evidence="1 2">
    <name type="scientific">Pseudooceanicola lipolyticus</name>
    <dbReference type="NCBI Taxonomy" id="2029104"/>
    <lineage>
        <taxon>Bacteria</taxon>
        <taxon>Pseudomonadati</taxon>
        <taxon>Pseudomonadota</taxon>
        <taxon>Alphaproteobacteria</taxon>
        <taxon>Rhodobacterales</taxon>
        <taxon>Paracoccaceae</taxon>
        <taxon>Pseudooceanicola</taxon>
    </lineage>
</organism>
<dbReference type="Proteomes" id="UP000231553">
    <property type="component" value="Unassembled WGS sequence"/>
</dbReference>
<comment type="caution">
    <text evidence="1">The sequence shown here is derived from an EMBL/GenBank/DDBJ whole genome shotgun (WGS) entry which is preliminary data.</text>
</comment>
<evidence type="ECO:0000313" key="1">
    <source>
        <dbReference type="EMBL" id="PJE36976.1"/>
    </source>
</evidence>
<reference evidence="1 2" key="1">
    <citation type="journal article" date="2018" name="Int. J. Syst. Evol. Microbiol.">
        <title>Pseudooceanicola lipolyticus sp. nov., a marine alphaproteobacterium, reclassification of Oceanicola flagellatus as Pseudooceanicola flagellatus comb. nov. and emended description of the genus Pseudooceanicola.</title>
        <authorList>
            <person name="Huang M.-M."/>
            <person name="Guo L.-L."/>
            <person name="Wu Y.-H."/>
            <person name="Lai Q.-L."/>
            <person name="Shao Z.-Z."/>
            <person name="Wang C.-S."/>
            <person name="Wu M."/>
            <person name="Xu X.-W."/>
        </authorList>
    </citation>
    <scope>NUCLEOTIDE SEQUENCE [LARGE SCALE GENOMIC DNA]</scope>
    <source>
        <strain evidence="1 2">157</strain>
    </source>
</reference>
<gene>
    <name evidence="1" type="ORF">CVM52_09310</name>
</gene>